<dbReference type="GO" id="GO:0000049">
    <property type="term" value="F:tRNA binding"/>
    <property type="evidence" value="ECO:0007669"/>
    <property type="project" value="TreeGrafter"/>
</dbReference>
<evidence type="ECO:0000256" key="5">
    <source>
        <dbReference type="ARBA" id="ARBA00022679"/>
    </source>
</evidence>
<feature type="domain" description="YrdC-like" evidence="12">
    <location>
        <begin position="1"/>
        <end position="182"/>
    </location>
</feature>
<dbReference type="GO" id="GO:0005737">
    <property type="term" value="C:cytoplasm"/>
    <property type="evidence" value="ECO:0007669"/>
    <property type="project" value="UniProtKB-SubCell"/>
</dbReference>
<dbReference type="GO" id="GO:0008033">
    <property type="term" value="P:tRNA processing"/>
    <property type="evidence" value="ECO:0007669"/>
    <property type="project" value="UniProtKB-KW"/>
</dbReference>
<organism evidence="13 14">
    <name type="scientific">Halpernia humi</name>
    <dbReference type="NCBI Taxonomy" id="493375"/>
    <lineage>
        <taxon>Bacteria</taxon>
        <taxon>Pseudomonadati</taxon>
        <taxon>Bacteroidota</taxon>
        <taxon>Flavobacteriia</taxon>
        <taxon>Flavobacteriales</taxon>
        <taxon>Weeksellaceae</taxon>
        <taxon>Chryseobacterium group</taxon>
        <taxon>Halpernia</taxon>
    </lineage>
</organism>
<protein>
    <recommendedName>
        <fullName evidence="10">L-threonylcarbamoyladenylate synthase</fullName>
        <ecNumber evidence="3">2.7.7.87</ecNumber>
    </recommendedName>
    <alternativeName>
        <fullName evidence="10">L-threonylcarbamoyladenylate synthase</fullName>
    </alternativeName>
</protein>
<dbReference type="InterPro" id="IPR017945">
    <property type="entry name" value="DHBP_synth_RibB-like_a/b_dom"/>
</dbReference>
<comment type="similarity">
    <text evidence="2">Belongs to the SUA5 family.</text>
</comment>
<dbReference type="RefSeq" id="WP_103913795.1">
    <property type="nucleotide sequence ID" value="NZ_FNUS01000004.1"/>
</dbReference>
<evidence type="ECO:0000313" key="13">
    <source>
        <dbReference type="EMBL" id="SEG26757.1"/>
    </source>
</evidence>
<dbReference type="InterPro" id="IPR006070">
    <property type="entry name" value="Sua5-like_dom"/>
</dbReference>
<keyword evidence="8" id="KW-0547">Nucleotide-binding</keyword>
<evidence type="ECO:0000256" key="1">
    <source>
        <dbReference type="ARBA" id="ARBA00004496"/>
    </source>
</evidence>
<proteinExistence type="inferred from homology"/>
<accession>A0A1H5YTH3</accession>
<dbReference type="AlphaFoldDB" id="A0A1H5YTH3"/>
<evidence type="ECO:0000256" key="7">
    <source>
        <dbReference type="ARBA" id="ARBA00022695"/>
    </source>
</evidence>
<dbReference type="Gene3D" id="3.90.870.10">
    <property type="entry name" value="DHBP synthase"/>
    <property type="match status" value="1"/>
</dbReference>
<dbReference type="Proteomes" id="UP000236738">
    <property type="component" value="Unassembled WGS sequence"/>
</dbReference>
<dbReference type="PANTHER" id="PTHR17490">
    <property type="entry name" value="SUA5"/>
    <property type="match status" value="1"/>
</dbReference>
<keyword evidence="14" id="KW-1185">Reference proteome</keyword>
<dbReference type="GO" id="GO:0003725">
    <property type="term" value="F:double-stranded RNA binding"/>
    <property type="evidence" value="ECO:0007669"/>
    <property type="project" value="InterPro"/>
</dbReference>
<dbReference type="GO" id="GO:0061710">
    <property type="term" value="F:L-threonylcarbamoyladenylate synthase"/>
    <property type="evidence" value="ECO:0007669"/>
    <property type="project" value="UniProtKB-EC"/>
</dbReference>
<reference evidence="14" key="1">
    <citation type="submission" date="2016-10" db="EMBL/GenBank/DDBJ databases">
        <authorList>
            <person name="Varghese N."/>
            <person name="Submissions S."/>
        </authorList>
    </citation>
    <scope>NUCLEOTIDE SEQUENCE [LARGE SCALE GENOMIC DNA]</scope>
    <source>
        <strain evidence="14">DSM 21580</strain>
    </source>
</reference>
<dbReference type="PANTHER" id="PTHR17490:SF16">
    <property type="entry name" value="THREONYLCARBAMOYL-AMP SYNTHASE"/>
    <property type="match status" value="1"/>
</dbReference>
<dbReference type="InterPro" id="IPR050156">
    <property type="entry name" value="TC-AMP_synthase_SUA5"/>
</dbReference>
<keyword evidence="4" id="KW-0963">Cytoplasm</keyword>
<dbReference type="OrthoDB" id="9814580at2"/>
<dbReference type="NCBIfam" id="TIGR00057">
    <property type="entry name" value="L-threonylcarbamoyladenylate synthase"/>
    <property type="match status" value="1"/>
</dbReference>
<keyword evidence="5" id="KW-0808">Transferase</keyword>
<dbReference type="EC" id="2.7.7.87" evidence="3"/>
<evidence type="ECO:0000256" key="10">
    <source>
        <dbReference type="ARBA" id="ARBA00029774"/>
    </source>
</evidence>
<evidence type="ECO:0000256" key="6">
    <source>
        <dbReference type="ARBA" id="ARBA00022694"/>
    </source>
</evidence>
<keyword evidence="6" id="KW-0819">tRNA processing</keyword>
<sequence length="182" mass="20540">MENIIELLKSGGTILYPTDTIWGIGCDATNIEAIQKIFEIKKREPSKSMIILVENDKRLQDLVDVPEIAWEIMDLSEKPVTIIYETVRNLPKELLAEDGSVGIRVVKNDFCKKLISKLNNPLVSTSANLSSEKSPIKFSDISPEIKNSVDFVVKDLEDKVSEFSGSSIMKIWNDSRIKIIRE</sequence>
<evidence type="ECO:0000259" key="12">
    <source>
        <dbReference type="PROSITE" id="PS51163"/>
    </source>
</evidence>
<keyword evidence="9" id="KW-0067">ATP-binding</keyword>
<dbReference type="PROSITE" id="PS51163">
    <property type="entry name" value="YRDC"/>
    <property type="match status" value="1"/>
</dbReference>
<evidence type="ECO:0000256" key="11">
    <source>
        <dbReference type="ARBA" id="ARBA00048366"/>
    </source>
</evidence>
<evidence type="ECO:0000256" key="8">
    <source>
        <dbReference type="ARBA" id="ARBA00022741"/>
    </source>
</evidence>
<evidence type="ECO:0000256" key="2">
    <source>
        <dbReference type="ARBA" id="ARBA00007663"/>
    </source>
</evidence>
<name>A0A1H5YTH3_9FLAO</name>
<dbReference type="Pfam" id="PF01300">
    <property type="entry name" value="Sua5_yciO_yrdC"/>
    <property type="match status" value="1"/>
</dbReference>
<evidence type="ECO:0000256" key="4">
    <source>
        <dbReference type="ARBA" id="ARBA00022490"/>
    </source>
</evidence>
<keyword evidence="7" id="KW-0548">Nucleotidyltransferase</keyword>
<evidence type="ECO:0000313" key="14">
    <source>
        <dbReference type="Proteomes" id="UP000236738"/>
    </source>
</evidence>
<gene>
    <name evidence="13" type="ORF">SAMN05421847_1834</name>
</gene>
<comment type="catalytic activity">
    <reaction evidence="11">
        <text>L-threonine + hydrogencarbonate + ATP = L-threonylcarbamoyladenylate + diphosphate + H2O</text>
        <dbReference type="Rhea" id="RHEA:36407"/>
        <dbReference type="ChEBI" id="CHEBI:15377"/>
        <dbReference type="ChEBI" id="CHEBI:17544"/>
        <dbReference type="ChEBI" id="CHEBI:30616"/>
        <dbReference type="ChEBI" id="CHEBI:33019"/>
        <dbReference type="ChEBI" id="CHEBI:57926"/>
        <dbReference type="ChEBI" id="CHEBI:73682"/>
        <dbReference type="EC" id="2.7.7.87"/>
    </reaction>
</comment>
<evidence type="ECO:0000256" key="9">
    <source>
        <dbReference type="ARBA" id="ARBA00022840"/>
    </source>
</evidence>
<evidence type="ECO:0000256" key="3">
    <source>
        <dbReference type="ARBA" id="ARBA00012584"/>
    </source>
</evidence>
<dbReference type="GO" id="GO:0005524">
    <property type="term" value="F:ATP binding"/>
    <property type="evidence" value="ECO:0007669"/>
    <property type="project" value="UniProtKB-KW"/>
</dbReference>
<comment type="subcellular location">
    <subcellularLocation>
        <location evidence="1">Cytoplasm</location>
    </subcellularLocation>
</comment>
<dbReference type="GO" id="GO:0006450">
    <property type="term" value="P:regulation of translational fidelity"/>
    <property type="evidence" value="ECO:0007669"/>
    <property type="project" value="TreeGrafter"/>
</dbReference>
<dbReference type="SUPFAM" id="SSF55821">
    <property type="entry name" value="YrdC/RibB"/>
    <property type="match status" value="1"/>
</dbReference>
<dbReference type="EMBL" id="FNUS01000004">
    <property type="protein sequence ID" value="SEG26757.1"/>
    <property type="molecule type" value="Genomic_DNA"/>
</dbReference>